<name>A0A0A0F4E4_9GAMM</name>
<evidence type="ECO:0000256" key="3">
    <source>
        <dbReference type="ARBA" id="ARBA00021622"/>
    </source>
</evidence>
<keyword evidence="15" id="KW-0966">Cell projection</keyword>
<evidence type="ECO:0000256" key="2">
    <source>
        <dbReference type="ARBA" id="ARBA00010690"/>
    </source>
</evidence>
<dbReference type="NCBIfam" id="TIGR00328">
    <property type="entry name" value="flhB"/>
    <property type="match status" value="1"/>
</dbReference>
<evidence type="ECO:0000256" key="9">
    <source>
        <dbReference type="ARBA" id="ARBA00022989"/>
    </source>
</evidence>
<keyword evidence="8 13" id="KW-0653">Protein transport</keyword>
<comment type="caution">
    <text evidence="15">The sequence shown here is derived from an EMBL/GenBank/DDBJ whole genome shotgun (WGS) entry which is preliminary data.</text>
</comment>
<dbReference type="InterPro" id="IPR006135">
    <property type="entry name" value="T3SS_substrate_exporter"/>
</dbReference>
<dbReference type="AlphaFoldDB" id="A0A0A0F4E4"/>
<comment type="function">
    <text evidence="12 13">Required for formation of the rod structure in the basal body of the flagellar apparatus. Together with FliI and FliH, may constitute the export apparatus of flagellin.</text>
</comment>
<feature type="transmembrane region" description="Helical" evidence="13">
    <location>
        <begin position="150"/>
        <end position="169"/>
    </location>
</feature>
<sequence length="383" mass="41366">MASEDKDDRTEQPTEKRLRDAREKGDVPRSRELGNVAVLGTATVALMVTASSLADAGQGWLRGALMLDPALLGHPDRLLAHSARLAGGLVLPVLPMLAAALLACLISPAVLGGLRFSTQALQPDFKRLNPASGLARIYGKEGFAELLRSLMRVGLVLGVGAAMVYRGFHELVAMPGMSLEEAIRTGLDTALWALLAMVGSLAVLAAVDVPWQHYRHRSKLKMTKQEIRDEFKEMEGNPEVKAKVRQIAQQMSQRRMVEAVPTADVVVTNPTHYAVALKYDAGNMRAPKVVAKGVDEMALAIRDVAGKHRVAVLEAPPLARALYRQAQVDQEIPVKLYAAVAQVLSYIYQLRRWHPAHGPAPVLSQVDVGADGAPDSGDGEPTR</sequence>
<keyword evidence="4 13" id="KW-0813">Transport</keyword>
<organism evidence="15 16">
    <name type="scientific">Lysobacter arseniciresistens ZS79</name>
    <dbReference type="NCBI Taxonomy" id="913325"/>
    <lineage>
        <taxon>Bacteria</taxon>
        <taxon>Pseudomonadati</taxon>
        <taxon>Pseudomonadota</taxon>
        <taxon>Gammaproteobacteria</taxon>
        <taxon>Lysobacterales</taxon>
        <taxon>Lysobacteraceae</taxon>
        <taxon>Novilysobacter</taxon>
    </lineage>
</organism>
<comment type="similarity">
    <text evidence="2 13">Belongs to the type III secretion exporter family.</text>
</comment>
<evidence type="ECO:0000256" key="6">
    <source>
        <dbReference type="ARBA" id="ARBA00022692"/>
    </source>
</evidence>
<dbReference type="InterPro" id="IPR029025">
    <property type="entry name" value="T3SS_substrate_exporter_C"/>
</dbReference>
<feature type="region of interest" description="Disordered" evidence="14">
    <location>
        <begin position="1"/>
        <end position="27"/>
    </location>
</feature>
<dbReference type="GO" id="GO:0005886">
    <property type="term" value="C:plasma membrane"/>
    <property type="evidence" value="ECO:0007669"/>
    <property type="project" value="UniProtKB-SubCell"/>
</dbReference>
<reference evidence="15 16" key="1">
    <citation type="journal article" date="2015" name="Stand. Genomic Sci.">
        <title>Genomic information of the arsenic-resistant bacterium Lysobacter arseniciresistens type strain ZS79(T) and comparison of Lysobacter draft genomes.</title>
        <authorList>
            <person name="Liu L."/>
            <person name="Zhang S."/>
            <person name="Luo M."/>
            <person name="Wang G."/>
        </authorList>
    </citation>
    <scope>NUCLEOTIDE SEQUENCE [LARGE SCALE GENOMIC DNA]</scope>
    <source>
        <strain evidence="15 16">ZS79</strain>
    </source>
</reference>
<dbReference type="STRING" id="913325.N799_07840"/>
<dbReference type="GO" id="GO:0044780">
    <property type="term" value="P:bacterial-type flagellum assembly"/>
    <property type="evidence" value="ECO:0007669"/>
    <property type="project" value="InterPro"/>
</dbReference>
<dbReference type="Gene3D" id="6.10.250.2080">
    <property type="match status" value="1"/>
</dbReference>
<gene>
    <name evidence="13" type="primary">flhB</name>
    <name evidence="15" type="ORF">N799_07840</name>
</gene>
<feature type="transmembrane region" description="Helical" evidence="13">
    <location>
        <begin position="33"/>
        <end position="54"/>
    </location>
</feature>
<protein>
    <recommendedName>
        <fullName evidence="3 13">Flagellar biosynthetic protein FlhB</fullName>
    </recommendedName>
</protein>
<evidence type="ECO:0000256" key="13">
    <source>
        <dbReference type="RuleBase" id="RU364091"/>
    </source>
</evidence>
<evidence type="ECO:0000256" key="5">
    <source>
        <dbReference type="ARBA" id="ARBA00022475"/>
    </source>
</evidence>
<feature type="transmembrane region" description="Helical" evidence="13">
    <location>
        <begin position="89"/>
        <end position="111"/>
    </location>
</feature>
<keyword evidence="11 13" id="KW-1006">Bacterial flagellum protein export</keyword>
<evidence type="ECO:0000256" key="11">
    <source>
        <dbReference type="ARBA" id="ARBA00023225"/>
    </source>
</evidence>
<keyword evidence="6 13" id="KW-0812">Transmembrane</keyword>
<dbReference type="MEROPS" id="N06.A01"/>
<dbReference type="Pfam" id="PF01312">
    <property type="entry name" value="Bac_export_2"/>
    <property type="match status" value="1"/>
</dbReference>
<dbReference type="RefSeq" id="WP_036207412.1">
    <property type="nucleotide sequence ID" value="NZ_AVPT01000003.1"/>
</dbReference>
<keyword evidence="9 13" id="KW-1133">Transmembrane helix</keyword>
<keyword evidence="16" id="KW-1185">Reference proteome</keyword>
<evidence type="ECO:0000256" key="12">
    <source>
        <dbReference type="ARBA" id="ARBA00025078"/>
    </source>
</evidence>
<evidence type="ECO:0000256" key="4">
    <source>
        <dbReference type="ARBA" id="ARBA00022448"/>
    </source>
</evidence>
<dbReference type="InterPro" id="IPR006136">
    <property type="entry name" value="FlhB"/>
</dbReference>
<dbReference type="Proteomes" id="UP000029989">
    <property type="component" value="Unassembled WGS sequence"/>
</dbReference>
<evidence type="ECO:0000256" key="14">
    <source>
        <dbReference type="SAM" id="MobiDB-lite"/>
    </source>
</evidence>
<feature type="region of interest" description="Disordered" evidence="14">
    <location>
        <begin position="361"/>
        <end position="383"/>
    </location>
</feature>
<evidence type="ECO:0000256" key="8">
    <source>
        <dbReference type="ARBA" id="ARBA00022927"/>
    </source>
</evidence>
<evidence type="ECO:0000256" key="10">
    <source>
        <dbReference type="ARBA" id="ARBA00023136"/>
    </source>
</evidence>
<dbReference type="OrthoDB" id="9807950at2"/>
<keyword evidence="5 13" id="KW-1003">Cell membrane</keyword>
<evidence type="ECO:0000313" key="16">
    <source>
        <dbReference type="Proteomes" id="UP000029989"/>
    </source>
</evidence>
<dbReference type="Gene3D" id="3.40.1690.10">
    <property type="entry name" value="secretion proteins EscU"/>
    <property type="match status" value="1"/>
</dbReference>
<dbReference type="PANTHER" id="PTHR30531">
    <property type="entry name" value="FLAGELLAR BIOSYNTHETIC PROTEIN FLHB"/>
    <property type="match status" value="1"/>
</dbReference>
<accession>A0A0A0F4E4</accession>
<proteinExistence type="inferred from homology"/>
<evidence type="ECO:0000313" key="15">
    <source>
        <dbReference type="EMBL" id="KGM57345.1"/>
    </source>
</evidence>
<dbReference type="EMBL" id="AVPT01000003">
    <property type="protein sequence ID" value="KGM57345.1"/>
    <property type="molecule type" value="Genomic_DNA"/>
</dbReference>
<dbReference type="SUPFAM" id="SSF160544">
    <property type="entry name" value="EscU C-terminal domain-like"/>
    <property type="match status" value="1"/>
</dbReference>
<dbReference type="FunFam" id="3.40.1690.10:FF:000001">
    <property type="entry name" value="Flagellar biosynthetic protein FlhB"/>
    <property type="match status" value="1"/>
</dbReference>
<keyword evidence="10 13" id="KW-0472">Membrane</keyword>
<keyword evidence="7 13" id="KW-1005">Bacterial flagellum biogenesis</keyword>
<comment type="subcellular location">
    <subcellularLocation>
        <location evidence="1">Cell membrane</location>
        <topology evidence="1">Multi-pass membrane protein</topology>
    </subcellularLocation>
</comment>
<keyword evidence="15" id="KW-0282">Flagellum</keyword>
<feature type="transmembrane region" description="Helical" evidence="13">
    <location>
        <begin position="189"/>
        <end position="211"/>
    </location>
</feature>
<dbReference type="PRINTS" id="PR00950">
    <property type="entry name" value="TYPE3IMSPROT"/>
</dbReference>
<keyword evidence="15" id="KW-0969">Cilium</keyword>
<dbReference type="PANTHER" id="PTHR30531:SF12">
    <property type="entry name" value="FLAGELLAR BIOSYNTHETIC PROTEIN FLHB"/>
    <property type="match status" value="1"/>
</dbReference>
<dbReference type="eggNOG" id="COG1377">
    <property type="taxonomic scope" value="Bacteria"/>
</dbReference>
<dbReference type="GO" id="GO:0009306">
    <property type="term" value="P:protein secretion"/>
    <property type="evidence" value="ECO:0007669"/>
    <property type="project" value="InterPro"/>
</dbReference>
<evidence type="ECO:0000256" key="1">
    <source>
        <dbReference type="ARBA" id="ARBA00004651"/>
    </source>
</evidence>
<evidence type="ECO:0000256" key="7">
    <source>
        <dbReference type="ARBA" id="ARBA00022795"/>
    </source>
</evidence>